<feature type="binding site" evidence="7">
    <location>
        <position position="229"/>
    </location>
    <ligand>
        <name>ATP</name>
        <dbReference type="ChEBI" id="CHEBI:30616"/>
    </ligand>
</feature>
<dbReference type="GO" id="GO:0005615">
    <property type="term" value="C:extracellular space"/>
    <property type="evidence" value="ECO:0007669"/>
    <property type="project" value="TreeGrafter"/>
</dbReference>
<feature type="binding site" evidence="7">
    <location>
        <begin position="313"/>
        <end position="318"/>
    </location>
    <ligand>
        <name>ATP</name>
        <dbReference type="ChEBI" id="CHEBI:30616"/>
    </ligand>
</feature>
<dbReference type="InterPro" id="IPR022413">
    <property type="entry name" value="ATP-guanido_PTrfase_N"/>
</dbReference>
<dbReference type="GO" id="GO:0004111">
    <property type="term" value="F:creatine kinase activity"/>
    <property type="evidence" value="ECO:0007669"/>
    <property type="project" value="InterPro"/>
</dbReference>
<comment type="similarity">
    <text evidence="1 6 8">Belongs to the ATP:guanido phosphotransferase family.</text>
</comment>
<feature type="binding site" evidence="7">
    <location>
        <position position="184"/>
    </location>
    <ligand>
        <name>ATP</name>
        <dbReference type="ChEBI" id="CHEBI:30616"/>
    </ligand>
</feature>
<evidence type="ECO:0000313" key="11">
    <source>
        <dbReference type="EMBL" id="BAE16968.1"/>
    </source>
</evidence>
<evidence type="ECO:0000259" key="10">
    <source>
        <dbReference type="PROSITE" id="PS51510"/>
    </source>
</evidence>
<feature type="domain" description="Phosphagen kinase C-terminal" evidence="10">
    <location>
        <begin position="118"/>
        <end position="360"/>
    </location>
</feature>
<sequence length="371" mass="42273">MATNTDKYEAEENFPDFSRQDSMVRTHLTQDMYKNLFKKLTPLGVSIDKCIQPACEYVRDEKIIGLVAGDEHSFEVFKDLFDPVINEQHSGFGPSEKHPKCDLDADKLQIDGVLDENYVRSCRVRTARNLKGACLPPCISRAERRLVEKVFTEALNSLDGDLKGQYYPLQSLTKEQEQRLREDHFLFQKPDSHILVNSTACRDWPTNRGIWHNDQKTFLAWINEEDHCRIMAMQKGGDIKGVFARFARGLKEVEKKMQANGHGFQWSERLGYLSACPSNIGTGLRSSVHVQLKHLGKHPKFKEICTAMQLDKRGTGGENSATVDDTYDISNAARLRKTEREFVQHLIDGVKKLIEMDKTLEKGGKVEVPKA</sequence>
<dbReference type="BRENDA" id="2.7.3.3">
    <property type="organism ID" value="9226"/>
</dbReference>
<dbReference type="InterPro" id="IPR000749">
    <property type="entry name" value="ATP-guanido_PTrfase"/>
</dbReference>
<feature type="binding site" evidence="7">
    <location>
        <begin position="285"/>
        <end position="289"/>
    </location>
    <ligand>
        <name>ATP</name>
        <dbReference type="ChEBI" id="CHEBI:30616"/>
    </ligand>
</feature>
<dbReference type="PANTHER" id="PTHR11547:SF57">
    <property type="entry name" value="PHOSPHAGEN KINASE C-TERMINAL DOMAIN-CONTAINING PROTEIN"/>
    <property type="match status" value="1"/>
</dbReference>
<evidence type="ECO:0000256" key="4">
    <source>
        <dbReference type="ARBA" id="ARBA00022777"/>
    </source>
</evidence>
<dbReference type="InterPro" id="IPR036802">
    <property type="entry name" value="ATP-guanido_PTrfase_N_sf"/>
</dbReference>
<dbReference type="PROSITE" id="PS51510">
    <property type="entry name" value="PHOSPHAGEN_KINASE_C"/>
    <property type="match status" value="1"/>
</dbReference>
<protein>
    <submittedName>
        <fullName evidence="11">Arginine kinase 1</fullName>
    </submittedName>
</protein>
<feature type="domain" description="Phosphagen kinase N-terminal" evidence="9">
    <location>
        <begin position="5"/>
        <end position="90"/>
    </location>
</feature>
<keyword evidence="3 7" id="KW-0547">Nucleotide-binding</keyword>
<name>Q4AED2_9ANNE</name>
<dbReference type="SMR" id="Q4AED2"/>
<keyword evidence="4 7" id="KW-0418">Kinase</keyword>
<evidence type="ECO:0000256" key="5">
    <source>
        <dbReference type="ARBA" id="ARBA00022840"/>
    </source>
</evidence>
<keyword evidence="5 7" id="KW-0067">ATP-binding</keyword>
<dbReference type="PANTHER" id="PTHR11547">
    <property type="entry name" value="ARGININE OR CREATINE KINASE"/>
    <property type="match status" value="1"/>
</dbReference>
<organism evidence="11">
    <name type="scientific">Sabellastarte spectabilis</name>
    <dbReference type="NCBI Taxonomy" id="880618"/>
    <lineage>
        <taxon>Eukaryota</taxon>
        <taxon>Metazoa</taxon>
        <taxon>Spiralia</taxon>
        <taxon>Lophotrochozoa</taxon>
        <taxon>Annelida</taxon>
        <taxon>Polychaeta</taxon>
        <taxon>Sedentaria</taxon>
        <taxon>Canalipalpata</taxon>
        <taxon>Sabellida</taxon>
        <taxon>Sabellidae</taxon>
        <taxon>Sabellastarte</taxon>
    </lineage>
</organism>
<dbReference type="InterPro" id="IPR022415">
    <property type="entry name" value="ATP-guanido_PTrfase_AS"/>
</dbReference>
<dbReference type="CDD" id="cd00716">
    <property type="entry name" value="creatine_kinase_like"/>
    <property type="match status" value="1"/>
</dbReference>
<dbReference type="GO" id="GO:0046314">
    <property type="term" value="P:phosphocreatine biosynthetic process"/>
    <property type="evidence" value="ECO:0007669"/>
    <property type="project" value="InterPro"/>
</dbReference>
<dbReference type="PROSITE" id="PS00112">
    <property type="entry name" value="PHOSPHAGEN_KINASE"/>
    <property type="match status" value="1"/>
</dbReference>
<evidence type="ECO:0000256" key="1">
    <source>
        <dbReference type="ARBA" id="ARBA00006798"/>
    </source>
</evidence>
<keyword evidence="2 7" id="KW-0808">Transferase</keyword>
<dbReference type="SUPFAM" id="SSF48034">
    <property type="entry name" value="Guanido kinase N-terminal domain"/>
    <property type="match status" value="1"/>
</dbReference>
<evidence type="ECO:0000256" key="2">
    <source>
        <dbReference type="ARBA" id="ARBA00022679"/>
    </source>
</evidence>
<feature type="binding site" evidence="7">
    <location>
        <begin position="121"/>
        <end position="125"/>
    </location>
    <ligand>
        <name>ATP</name>
        <dbReference type="ChEBI" id="CHEBI:30616"/>
    </ligand>
</feature>
<dbReference type="InterPro" id="IPR014746">
    <property type="entry name" value="Gln_synth/guanido_kin_cat_dom"/>
</dbReference>
<proteinExistence type="evidence at transcript level"/>
<dbReference type="AlphaFoldDB" id="Q4AED2"/>
<evidence type="ECO:0000256" key="3">
    <source>
        <dbReference type="ARBA" id="ARBA00022741"/>
    </source>
</evidence>
<evidence type="ECO:0000256" key="8">
    <source>
        <dbReference type="RuleBase" id="RU000505"/>
    </source>
</evidence>
<evidence type="ECO:0000256" key="7">
    <source>
        <dbReference type="PROSITE-ProRule" id="PRU00843"/>
    </source>
</evidence>
<evidence type="ECO:0000259" key="9">
    <source>
        <dbReference type="PROSITE" id="PS51509"/>
    </source>
</evidence>
<dbReference type="Pfam" id="PF02807">
    <property type="entry name" value="ATP-gua_PtransN"/>
    <property type="match status" value="1"/>
</dbReference>
<dbReference type="Gene3D" id="1.10.135.10">
    <property type="entry name" value="ATP:guanido phosphotransferase, N-terminal domain"/>
    <property type="match status" value="1"/>
</dbReference>
<dbReference type="FunFam" id="3.30.590.10:FF:000002">
    <property type="entry name" value="Creatine kinase S-type, mitochondrial"/>
    <property type="match status" value="1"/>
</dbReference>
<dbReference type="Pfam" id="PF00217">
    <property type="entry name" value="ATP-gua_Ptrans"/>
    <property type="match status" value="1"/>
</dbReference>
<reference evidence="11" key="1">
    <citation type="submission" date="2004-08" db="EMBL/GenBank/DDBJ databases">
        <title>Accumulation of D-arginine in a marine worm Sabellastarte indica, and the arginine kinase to use it as substrate.</title>
        <authorList>
            <person name="Uda K."/>
            <person name="Suzuki T."/>
        </authorList>
    </citation>
    <scope>NUCLEOTIDE SEQUENCE</scope>
</reference>
<dbReference type="Gene3D" id="3.30.590.10">
    <property type="entry name" value="Glutamine synthetase/guanido kinase, catalytic domain"/>
    <property type="match status" value="1"/>
</dbReference>
<dbReference type="GO" id="GO:0005524">
    <property type="term" value="F:ATP binding"/>
    <property type="evidence" value="ECO:0007669"/>
    <property type="project" value="UniProtKB-UniRule"/>
</dbReference>
<dbReference type="PROSITE" id="PS51509">
    <property type="entry name" value="PHOSPHAGEN_KINASE_N"/>
    <property type="match status" value="1"/>
</dbReference>
<dbReference type="SUPFAM" id="SSF55931">
    <property type="entry name" value="Glutamine synthetase/guanido kinase"/>
    <property type="match status" value="1"/>
</dbReference>
<dbReference type="EMBL" id="AB186405">
    <property type="protein sequence ID" value="BAE16968.1"/>
    <property type="molecule type" value="mRNA"/>
</dbReference>
<dbReference type="InterPro" id="IPR022414">
    <property type="entry name" value="ATP-guanido_PTrfase_cat"/>
</dbReference>
<evidence type="ECO:0000256" key="6">
    <source>
        <dbReference type="PROSITE-ProRule" id="PRU00842"/>
    </source>
</evidence>
<accession>Q4AED2</accession>